<evidence type="ECO:0000259" key="6">
    <source>
        <dbReference type="PROSITE" id="PS50931"/>
    </source>
</evidence>
<dbReference type="EMBL" id="FUWJ01000001">
    <property type="protein sequence ID" value="SJZ35690.1"/>
    <property type="molecule type" value="Genomic_DNA"/>
</dbReference>
<accession>A0A1T4JZT6</accession>
<evidence type="ECO:0000313" key="7">
    <source>
        <dbReference type="EMBL" id="SJZ35690.1"/>
    </source>
</evidence>
<dbReference type="FunFam" id="1.10.10.10:FF:000001">
    <property type="entry name" value="LysR family transcriptional regulator"/>
    <property type="match status" value="1"/>
</dbReference>
<protein>
    <submittedName>
        <fullName evidence="7">DNA-binding transcriptional regulator, LysR family</fullName>
    </submittedName>
</protein>
<dbReference type="InterPro" id="IPR036388">
    <property type="entry name" value="WH-like_DNA-bd_sf"/>
</dbReference>
<organism evidence="7 8">
    <name type="scientific">Enhydrobacter aerosaccus</name>
    <dbReference type="NCBI Taxonomy" id="225324"/>
    <lineage>
        <taxon>Bacteria</taxon>
        <taxon>Pseudomonadati</taxon>
        <taxon>Pseudomonadota</taxon>
        <taxon>Alphaproteobacteria</taxon>
        <taxon>Hyphomicrobiales</taxon>
        <taxon>Enhydrobacter</taxon>
    </lineage>
</organism>
<dbReference type="GO" id="GO:0003700">
    <property type="term" value="F:DNA-binding transcription factor activity"/>
    <property type="evidence" value="ECO:0007669"/>
    <property type="project" value="InterPro"/>
</dbReference>
<dbReference type="PROSITE" id="PS50931">
    <property type="entry name" value="HTH_LYSR"/>
    <property type="match status" value="1"/>
</dbReference>
<keyword evidence="3 7" id="KW-0238">DNA-binding</keyword>
<dbReference type="Proteomes" id="UP000190092">
    <property type="component" value="Unassembled WGS sequence"/>
</dbReference>
<dbReference type="Pfam" id="PF00126">
    <property type="entry name" value="HTH_1"/>
    <property type="match status" value="1"/>
</dbReference>
<dbReference type="STRING" id="225324.SAMN02745126_00607"/>
<dbReference type="InterPro" id="IPR036390">
    <property type="entry name" value="WH_DNA-bd_sf"/>
</dbReference>
<dbReference type="RefSeq" id="WP_085932325.1">
    <property type="nucleotide sequence ID" value="NZ_FUWJ01000001.1"/>
</dbReference>
<dbReference type="PRINTS" id="PR00039">
    <property type="entry name" value="HTHLYSR"/>
</dbReference>
<dbReference type="SUPFAM" id="SSF46785">
    <property type="entry name" value="Winged helix' DNA-binding domain"/>
    <property type="match status" value="1"/>
</dbReference>
<comment type="similarity">
    <text evidence="1">Belongs to the LysR transcriptional regulatory family.</text>
</comment>
<gene>
    <name evidence="7" type="ORF">SAMN02745126_00607</name>
</gene>
<dbReference type="Gene3D" id="3.40.190.10">
    <property type="entry name" value="Periplasmic binding protein-like II"/>
    <property type="match status" value="2"/>
</dbReference>
<dbReference type="InterPro" id="IPR000847">
    <property type="entry name" value="LysR_HTH_N"/>
</dbReference>
<sequence length="315" mass="34425">MNMRDLEAFLAVVETGSIVGASARLHLTQPGVSRRIQTLEGLLGVALLDRQSKPLKPTAAGREAYEHGRRMLRALDDLRTGLSPDGAVRGEFRLGITPYLSEVAMTAPLDRLRGAFPDLTLCITTGWPEQLLEQLRRGEIDVAAFCLPSELDPPHGVEGYSFDLQPLFVVAARTSALMSPATLKDLSRLPWIINQDGCGFRSALRRRFEQEHLPLRVGVEALSSDLRLSLVARGVGITLATEAAIEGSPLHKKLKIVNVCDFKPKVRVWLVHRSPAGRLMKPIGCLGDALKAELETPHSEPTTKGPAPSIKSRRS</sequence>
<dbReference type="AlphaFoldDB" id="A0A1T4JZT6"/>
<dbReference type="Pfam" id="PF03466">
    <property type="entry name" value="LysR_substrate"/>
    <property type="match status" value="1"/>
</dbReference>
<keyword evidence="8" id="KW-1185">Reference proteome</keyword>
<evidence type="ECO:0000256" key="1">
    <source>
        <dbReference type="ARBA" id="ARBA00009437"/>
    </source>
</evidence>
<dbReference type="SUPFAM" id="SSF53850">
    <property type="entry name" value="Periplasmic binding protein-like II"/>
    <property type="match status" value="1"/>
</dbReference>
<keyword evidence="4" id="KW-0804">Transcription</keyword>
<evidence type="ECO:0000256" key="5">
    <source>
        <dbReference type="SAM" id="MobiDB-lite"/>
    </source>
</evidence>
<name>A0A1T4JZT6_9HYPH</name>
<dbReference type="InterPro" id="IPR005119">
    <property type="entry name" value="LysR_subst-bd"/>
</dbReference>
<evidence type="ECO:0000256" key="4">
    <source>
        <dbReference type="ARBA" id="ARBA00023163"/>
    </source>
</evidence>
<reference evidence="8" key="1">
    <citation type="submission" date="2017-02" db="EMBL/GenBank/DDBJ databases">
        <authorList>
            <person name="Varghese N."/>
            <person name="Submissions S."/>
        </authorList>
    </citation>
    <scope>NUCLEOTIDE SEQUENCE [LARGE SCALE GENOMIC DNA]</scope>
    <source>
        <strain evidence="8">ATCC 27094</strain>
    </source>
</reference>
<dbReference type="PANTHER" id="PTHR30126:SF39">
    <property type="entry name" value="HTH-TYPE TRANSCRIPTIONAL REGULATOR CYSL"/>
    <property type="match status" value="1"/>
</dbReference>
<dbReference type="OrthoDB" id="9815174at2"/>
<evidence type="ECO:0000313" key="8">
    <source>
        <dbReference type="Proteomes" id="UP000190092"/>
    </source>
</evidence>
<dbReference type="GO" id="GO:0000976">
    <property type="term" value="F:transcription cis-regulatory region binding"/>
    <property type="evidence" value="ECO:0007669"/>
    <property type="project" value="TreeGrafter"/>
</dbReference>
<dbReference type="Gene3D" id="1.10.10.10">
    <property type="entry name" value="Winged helix-like DNA-binding domain superfamily/Winged helix DNA-binding domain"/>
    <property type="match status" value="1"/>
</dbReference>
<dbReference type="PANTHER" id="PTHR30126">
    <property type="entry name" value="HTH-TYPE TRANSCRIPTIONAL REGULATOR"/>
    <property type="match status" value="1"/>
</dbReference>
<feature type="region of interest" description="Disordered" evidence="5">
    <location>
        <begin position="294"/>
        <end position="315"/>
    </location>
</feature>
<evidence type="ECO:0000256" key="2">
    <source>
        <dbReference type="ARBA" id="ARBA00023015"/>
    </source>
</evidence>
<proteinExistence type="inferred from homology"/>
<feature type="domain" description="HTH lysR-type" evidence="6">
    <location>
        <begin position="1"/>
        <end position="58"/>
    </location>
</feature>
<keyword evidence="2" id="KW-0805">Transcription regulation</keyword>
<dbReference type="CDD" id="cd05466">
    <property type="entry name" value="PBP2_LTTR_substrate"/>
    <property type="match status" value="1"/>
</dbReference>
<evidence type="ECO:0000256" key="3">
    <source>
        <dbReference type="ARBA" id="ARBA00023125"/>
    </source>
</evidence>